<protein>
    <submittedName>
        <fullName evidence="3">Uncharacterized protein</fullName>
    </submittedName>
</protein>
<dbReference type="GeneID" id="19460660"/>
<dbReference type="AlphaFoldDB" id="S3CIN6"/>
<reference evidence="3 4" key="1">
    <citation type="journal article" date="2013" name="BMC Genomics">
        <title>Genomics-driven discovery of the pneumocandin biosynthetic gene cluster in the fungus Glarea lozoyensis.</title>
        <authorList>
            <person name="Chen L."/>
            <person name="Yue Q."/>
            <person name="Zhang X."/>
            <person name="Xiang M."/>
            <person name="Wang C."/>
            <person name="Li S."/>
            <person name="Che Y."/>
            <person name="Ortiz-Lopez F.J."/>
            <person name="Bills G.F."/>
            <person name="Liu X."/>
            <person name="An Z."/>
        </authorList>
    </citation>
    <scope>NUCLEOTIDE SEQUENCE [LARGE SCALE GENOMIC DNA]</scope>
    <source>
        <strain evidence="4">ATCC 20868 / MF5171</strain>
    </source>
</reference>
<proteinExistence type="predicted"/>
<evidence type="ECO:0000256" key="1">
    <source>
        <dbReference type="SAM" id="Coils"/>
    </source>
</evidence>
<keyword evidence="1" id="KW-0175">Coiled coil</keyword>
<feature type="region of interest" description="Disordered" evidence="2">
    <location>
        <begin position="1"/>
        <end position="22"/>
    </location>
</feature>
<gene>
    <name evidence="3" type="ORF">GLAREA_01602</name>
</gene>
<organism evidence="3 4">
    <name type="scientific">Glarea lozoyensis (strain ATCC 20868 / MF5171)</name>
    <dbReference type="NCBI Taxonomy" id="1116229"/>
    <lineage>
        <taxon>Eukaryota</taxon>
        <taxon>Fungi</taxon>
        <taxon>Dikarya</taxon>
        <taxon>Ascomycota</taxon>
        <taxon>Pezizomycotina</taxon>
        <taxon>Leotiomycetes</taxon>
        <taxon>Helotiales</taxon>
        <taxon>Helotiaceae</taxon>
        <taxon>Glarea</taxon>
    </lineage>
</organism>
<feature type="region of interest" description="Disordered" evidence="2">
    <location>
        <begin position="358"/>
        <end position="388"/>
    </location>
</feature>
<dbReference type="RefSeq" id="XP_008087009.1">
    <property type="nucleotide sequence ID" value="XM_008088818.1"/>
</dbReference>
<feature type="coiled-coil region" evidence="1">
    <location>
        <begin position="278"/>
        <end position="312"/>
    </location>
</feature>
<feature type="region of interest" description="Disordered" evidence="2">
    <location>
        <begin position="58"/>
        <end position="97"/>
    </location>
</feature>
<dbReference type="OrthoDB" id="10321595at2759"/>
<dbReference type="EMBL" id="KE145371">
    <property type="protein sequence ID" value="EPE25690.1"/>
    <property type="molecule type" value="Genomic_DNA"/>
</dbReference>
<name>S3CIN6_GLAL2</name>
<dbReference type="HOGENOM" id="CLU_506270_0_0_1"/>
<keyword evidence="4" id="KW-1185">Reference proteome</keyword>
<evidence type="ECO:0000313" key="3">
    <source>
        <dbReference type="EMBL" id="EPE25690.1"/>
    </source>
</evidence>
<feature type="compositionally biased region" description="Polar residues" evidence="2">
    <location>
        <begin position="7"/>
        <end position="22"/>
    </location>
</feature>
<dbReference type="KEGG" id="glz:GLAREA_01602"/>
<evidence type="ECO:0000256" key="2">
    <source>
        <dbReference type="SAM" id="MobiDB-lite"/>
    </source>
</evidence>
<evidence type="ECO:0000313" key="4">
    <source>
        <dbReference type="Proteomes" id="UP000016922"/>
    </source>
</evidence>
<accession>S3CIN6</accession>
<dbReference type="Proteomes" id="UP000016922">
    <property type="component" value="Unassembled WGS sequence"/>
</dbReference>
<sequence>MGDENLPPNSMTPTKSTKSAESSIWSYNNIGSPTVRPSNIIPISGEGLGLRTRSAVTAVAEPSNAKENQTKASKRSAEDTFPKDTVTGHPKRGKFEAMKGPANMENVETEFTTSCEIENRLEDGQPAEPPQHNADLVVGTSITDPGKVRVFAFLTNSNQLKFAPDETDVEKSDVKFHKTRSKYEEVIFDPKFCKGKESDTKEYIRSVLLSRKGSSGTLNITRSKIRSLNISQPEPAPVEQSTAPQDKQIELPSEPAVDFEAPPSSTLEPYLSQVQNVYDDVVLERDRYKSEISKLSNKYSTLMAEKDKLLSERKAMKKTLLAGEASNREQATKLASRLAKELQQRNIRTTGNTITVRGQEEQLQGESSSDSAEQTCSRDTTSQEKSQNRQTLAEQFKSLRPPAGCLEADRSAANCQAAHLTNPGAPKEITVDNEKYELIPEGKQNAGYYKQKSFKIFGDDGKAYKSKSYLMPLVLQIPGDYTGQSALINSQVCDRYIEKGEEKFVTKPSAHYLIKHEGQCYAKWTVARVIEVHADSSP</sequence>